<reference evidence="1" key="1">
    <citation type="journal article" date="2014" name="Front. Microbiol.">
        <title>High frequency of phylogenetically diverse reductive dehalogenase-homologous genes in deep subseafloor sedimentary metagenomes.</title>
        <authorList>
            <person name="Kawai M."/>
            <person name="Futagami T."/>
            <person name="Toyoda A."/>
            <person name="Takaki Y."/>
            <person name="Nishi S."/>
            <person name="Hori S."/>
            <person name="Arai W."/>
            <person name="Tsubouchi T."/>
            <person name="Morono Y."/>
            <person name="Uchiyama I."/>
            <person name="Ito T."/>
            <person name="Fujiyama A."/>
            <person name="Inagaki F."/>
            <person name="Takami H."/>
        </authorList>
    </citation>
    <scope>NUCLEOTIDE SEQUENCE</scope>
    <source>
        <strain evidence="1">Expedition CK06-06</strain>
    </source>
</reference>
<protein>
    <recommendedName>
        <fullName evidence="2">Ig-like domain-containing protein</fullName>
    </recommendedName>
</protein>
<dbReference type="AlphaFoldDB" id="X1HEL9"/>
<proteinExistence type="predicted"/>
<gene>
    <name evidence="1" type="ORF">S03H2_21296</name>
</gene>
<feature type="non-terminal residue" evidence="1">
    <location>
        <position position="274"/>
    </location>
</feature>
<evidence type="ECO:0000313" key="1">
    <source>
        <dbReference type="EMBL" id="GAH43748.1"/>
    </source>
</evidence>
<sequence>NVDSIWYTLDGGTTNYTGAASGTIDSTAWTNAGQGAVTIVFYVNDSAGNIDSASVDINKDSIAPSIDSIDSPSSGEWFDSSPPGYSLSITEANVDTIWYTLDGGTTNYTGAASGTIDSTAWTNAGQGAVTIVFYVNDSVGYLDSVSVDINKDSINPSIDSIDSPSSGAWFGSSPPGYSLSITEANVDTIWYTLDGGLNNYTGAASGTIDSAAWTNAGQGVVTIVFYVNDSAGNLDSASIVINKDSTNPSIIINSPSGDQVFSTIAPNFIVEIND</sequence>
<comment type="caution">
    <text evidence="1">The sequence shown here is derived from an EMBL/GenBank/DDBJ whole genome shotgun (WGS) entry which is preliminary data.</text>
</comment>
<evidence type="ECO:0008006" key="2">
    <source>
        <dbReference type="Google" id="ProtNLM"/>
    </source>
</evidence>
<feature type="non-terminal residue" evidence="1">
    <location>
        <position position="1"/>
    </location>
</feature>
<name>X1HEL9_9ZZZZ</name>
<dbReference type="EMBL" id="BARU01011318">
    <property type="protein sequence ID" value="GAH43748.1"/>
    <property type="molecule type" value="Genomic_DNA"/>
</dbReference>
<accession>X1HEL9</accession>
<organism evidence="1">
    <name type="scientific">marine sediment metagenome</name>
    <dbReference type="NCBI Taxonomy" id="412755"/>
    <lineage>
        <taxon>unclassified sequences</taxon>
        <taxon>metagenomes</taxon>
        <taxon>ecological metagenomes</taxon>
    </lineage>
</organism>